<gene>
    <name evidence="16" type="ordered locus">Fraau_0489</name>
</gene>
<comment type="similarity">
    <text evidence="3">Belongs to the glycosyltransferase group 1 family. Glycosyltransferase 30 subfamily.</text>
</comment>
<dbReference type="KEGG" id="fau:Fraau_0489"/>
<evidence type="ECO:0000256" key="3">
    <source>
        <dbReference type="ARBA" id="ARBA00006380"/>
    </source>
</evidence>
<evidence type="ECO:0000256" key="2">
    <source>
        <dbReference type="ARBA" id="ARBA00004713"/>
    </source>
</evidence>
<dbReference type="EMBL" id="CP003350">
    <property type="protein sequence ID" value="AFC84976.1"/>
    <property type="molecule type" value="Genomic_DNA"/>
</dbReference>
<keyword evidence="17" id="KW-1185">Reference proteome</keyword>
<evidence type="ECO:0000259" key="14">
    <source>
        <dbReference type="Pfam" id="PF00534"/>
    </source>
</evidence>
<protein>
    <recommendedName>
        <fullName evidence="5 13">3-deoxy-D-manno-octulosonic acid transferase</fullName>
        <shortName evidence="13">Kdo transferase</shortName>
        <ecNumber evidence="4 13">2.4.99.12</ecNumber>
    </recommendedName>
    <alternativeName>
        <fullName evidence="9 13">Lipid IV(A) 3-deoxy-D-manno-octulosonic acid transferase</fullName>
    </alternativeName>
</protein>
<dbReference type="EC" id="2.4.99.12" evidence="4 13"/>
<evidence type="ECO:0000256" key="11">
    <source>
        <dbReference type="PIRSR" id="PIRSR639901-1"/>
    </source>
</evidence>
<feature type="site" description="Transition state stabilizer" evidence="12">
    <location>
        <position position="164"/>
    </location>
</feature>
<keyword evidence="13" id="KW-0448">Lipopolysaccharide biosynthesis</keyword>
<evidence type="ECO:0000256" key="1">
    <source>
        <dbReference type="ARBA" id="ARBA00004388"/>
    </source>
</evidence>
<organism evidence="16 17">
    <name type="scientific">Frateuria aurantia (strain ATCC 33424 / DSM 6220 / KCTC 2777 / LMG 1558 / NBRC 3245 / NCIMB 13370)</name>
    <name type="common">Acetobacter aurantius</name>
    <dbReference type="NCBI Taxonomy" id="767434"/>
    <lineage>
        <taxon>Bacteria</taxon>
        <taxon>Pseudomonadati</taxon>
        <taxon>Pseudomonadota</taxon>
        <taxon>Gammaproteobacteria</taxon>
        <taxon>Lysobacterales</taxon>
        <taxon>Rhodanobacteraceae</taxon>
        <taxon>Frateuria</taxon>
    </lineage>
</organism>
<evidence type="ECO:0000256" key="9">
    <source>
        <dbReference type="ARBA" id="ARBA00031445"/>
    </source>
</evidence>
<feature type="domain" description="Glycosyl transferase family 1" evidence="14">
    <location>
        <begin position="285"/>
        <end position="434"/>
    </location>
</feature>
<feature type="transmembrane region" description="Helical" evidence="13">
    <location>
        <begin position="35"/>
        <end position="57"/>
    </location>
</feature>
<proteinExistence type="inferred from homology"/>
<dbReference type="PANTHER" id="PTHR42755">
    <property type="entry name" value="3-DEOXY-MANNO-OCTULOSONATE CYTIDYLYLTRANSFERASE"/>
    <property type="match status" value="1"/>
</dbReference>
<keyword evidence="13" id="KW-1003">Cell membrane</keyword>
<comment type="subcellular location">
    <subcellularLocation>
        <location evidence="1">Cell inner membrane</location>
        <topology evidence="1">Single-pass membrane protein</topology>
        <orientation evidence="1">Cytoplasmic side</orientation>
    </subcellularLocation>
    <subcellularLocation>
        <location evidence="13">Cell membrane</location>
    </subcellularLocation>
</comment>
<evidence type="ECO:0000313" key="17">
    <source>
        <dbReference type="Proteomes" id="UP000005234"/>
    </source>
</evidence>
<comment type="catalytic activity">
    <reaction evidence="10 13">
        <text>lipid IVA (E. coli) + CMP-3-deoxy-beta-D-manno-octulosonate = alpha-Kdo-(2-&gt;6)-lipid IVA (E. coli) + CMP + H(+)</text>
        <dbReference type="Rhea" id="RHEA:28066"/>
        <dbReference type="ChEBI" id="CHEBI:15378"/>
        <dbReference type="ChEBI" id="CHEBI:58603"/>
        <dbReference type="ChEBI" id="CHEBI:60364"/>
        <dbReference type="ChEBI" id="CHEBI:60377"/>
        <dbReference type="ChEBI" id="CHEBI:85987"/>
        <dbReference type="EC" id="2.4.99.12"/>
    </reaction>
</comment>
<dbReference type="NCBIfam" id="NF004388">
    <property type="entry name" value="PRK05749.1-4"/>
    <property type="match status" value="1"/>
</dbReference>
<dbReference type="InterPro" id="IPR038107">
    <property type="entry name" value="Glycos_transf_N_sf"/>
</dbReference>
<reference evidence="16" key="1">
    <citation type="submission" date="2012-02" db="EMBL/GenBank/DDBJ databases">
        <title>The complete genome of Frateuria aurantia DSM 6220.</title>
        <authorList>
            <consortium name="US DOE Joint Genome Institute (JGI-PGF)"/>
            <person name="Lucas S."/>
            <person name="Copeland A."/>
            <person name="Lapidus A."/>
            <person name="Glavina del Rio T."/>
            <person name="Dalin E."/>
            <person name="Tice H."/>
            <person name="Bruce D."/>
            <person name="Goodwin L."/>
            <person name="Pitluck S."/>
            <person name="Peters L."/>
            <person name="Ovchinnikova G."/>
            <person name="Teshima H."/>
            <person name="Kyrpides N."/>
            <person name="Mavromatis K."/>
            <person name="Ivanova N."/>
            <person name="Brettin T."/>
            <person name="Detter J.C."/>
            <person name="Han C."/>
            <person name="Larimer F."/>
            <person name="Land M."/>
            <person name="Hauser L."/>
            <person name="Markowitz V."/>
            <person name="Cheng J.-F."/>
            <person name="Hugenholtz P."/>
            <person name="Woyke T."/>
            <person name="Wu D."/>
            <person name="Brambilla E."/>
            <person name="Klenk H.-P."/>
            <person name="Eisen J.A."/>
        </authorList>
    </citation>
    <scope>NUCLEOTIDE SEQUENCE</scope>
    <source>
        <strain evidence="16">DSM 6220</strain>
    </source>
</reference>
<evidence type="ECO:0000256" key="12">
    <source>
        <dbReference type="PIRSR" id="PIRSR639901-2"/>
    </source>
</evidence>
<evidence type="ECO:0000313" key="16">
    <source>
        <dbReference type="EMBL" id="AFC84976.1"/>
    </source>
</evidence>
<evidence type="ECO:0000256" key="8">
    <source>
        <dbReference type="ARBA" id="ARBA00022968"/>
    </source>
</evidence>
<dbReference type="GO" id="GO:0009244">
    <property type="term" value="P:lipopolysaccharide core region biosynthetic process"/>
    <property type="evidence" value="ECO:0007669"/>
    <property type="project" value="UniProtKB-UniRule"/>
</dbReference>
<feature type="domain" description="3-deoxy-D-manno-octulosonic-acid transferase N-terminal" evidence="15">
    <location>
        <begin position="68"/>
        <end position="244"/>
    </location>
</feature>
<keyword evidence="8" id="KW-0735">Signal-anchor</keyword>
<dbReference type="AlphaFoldDB" id="H8L4E3"/>
<evidence type="ECO:0000256" key="5">
    <source>
        <dbReference type="ARBA" id="ARBA00019077"/>
    </source>
</evidence>
<feature type="site" description="Transition state stabilizer" evidence="12">
    <location>
        <position position="242"/>
    </location>
</feature>
<name>H8L4E3_FRAAD</name>
<comment type="pathway">
    <text evidence="2 13">Bacterial outer membrane biogenesis; LPS core biosynthesis.</text>
</comment>
<accession>H8L4E3</accession>
<evidence type="ECO:0000256" key="6">
    <source>
        <dbReference type="ARBA" id="ARBA00022519"/>
    </source>
</evidence>
<evidence type="ECO:0000256" key="7">
    <source>
        <dbReference type="ARBA" id="ARBA00022679"/>
    </source>
</evidence>
<dbReference type="UniPathway" id="UPA00958"/>
<dbReference type="Gene3D" id="3.40.50.11720">
    <property type="entry name" value="3-Deoxy-D-manno-octulosonic-acid transferase, N-terminal domain"/>
    <property type="match status" value="1"/>
</dbReference>
<dbReference type="PANTHER" id="PTHR42755:SF1">
    <property type="entry name" value="3-DEOXY-D-MANNO-OCTULOSONIC ACID TRANSFERASE, MITOCHONDRIAL-RELATED"/>
    <property type="match status" value="1"/>
</dbReference>
<dbReference type="eggNOG" id="COG1519">
    <property type="taxonomic scope" value="Bacteria"/>
</dbReference>
<dbReference type="FunFam" id="3.40.50.11720:FF:000001">
    <property type="entry name" value="3-deoxy-D-manno-octulosonic acid transferase"/>
    <property type="match status" value="1"/>
</dbReference>
<dbReference type="SUPFAM" id="SSF53756">
    <property type="entry name" value="UDP-Glycosyltransferase/glycogen phosphorylase"/>
    <property type="match status" value="1"/>
</dbReference>
<dbReference type="GO" id="GO:0005886">
    <property type="term" value="C:plasma membrane"/>
    <property type="evidence" value="ECO:0007669"/>
    <property type="project" value="UniProtKB-SubCell"/>
</dbReference>
<feature type="active site" description="Proton acceptor" evidence="11">
    <location>
        <position position="94"/>
    </location>
</feature>
<evidence type="ECO:0000256" key="13">
    <source>
        <dbReference type="RuleBase" id="RU365103"/>
    </source>
</evidence>
<dbReference type="Proteomes" id="UP000005234">
    <property type="component" value="Chromosome"/>
</dbReference>
<comment type="function">
    <text evidence="13">Involved in lipopolysaccharide (LPS) biosynthesis. Catalyzes the transfer of 3-deoxy-D-manno-octulosonate (Kdo) residue(s) from CMP-Kdo to lipid IV(A), the tetraacyldisaccharide-1,4'-bisphosphate precursor of lipid A.</text>
</comment>
<dbReference type="Pfam" id="PF04413">
    <property type="entry name" value="Glycos_transf_N"/>
    <property type="match status" value="1"/>
</dbReference>
<keyword evidence="13" id="KW-0472">Membrane</keyword>
<dbReference type="InterPro" id="IPR007507">
    <property type="entry name" value="Glycos_transf_N"/>
</dbReference>
<keyword evidence="13" id="KW-0812">Transmembrane</keyword>
<dbReference type="InterPro" id="IPR001296">
    <property type="entry name" value="Glyco_trans_1"/>
</dbReference>
<dbReference type="InterPro" id="IPR039901">
    <property type="entry name" value="Kdotransferase"/>
</dbReference>
<dbReference type="Gene3D" id="3.40.50.2000">
    <property type="entry name" value="Glycogen Phosphorylase B"/>
    <property type="match status" value="1"/>
</dbReference>
<dbReference type="FunFam" id="3.40.50.2000:FF:000032">
    <property type="entry name" value="3-deoxy-D-manno-octulosonic acid transferase"/>
    <property type="match status" value="1"/>
</dbReference>
<dbReference type="GO" id="GO:0009245">
    <property type="term" value="P:lipid A biosynthetic process"/>
    <property type="evidence" value="ECO:0007669"/>
    <property type="project" value="TreeGrafter"/>
</dbReference>
<sequence length="455" mass="50315">MVSHRDGKAGSGDSLPPEAARRFAYTGRPYTDSAILGFLYTLVMYLAMPVVVARLLFRGVRNRQYHYRWRERFGRFKAPGFSQSLWVHAVSVGEVNAAEPLVRALQARYPERQLVLTTVTPTGSARARQLFGDSLFHVYLPYDLPFAVASFLGRIRPALAIIVETEIWPNLYRACQRRGIPLLIVNARLSERSMRGYRALGRLVSDSLACVSYVAAQSQADAARYRELGAPAERVGVTGYMKFDTQVPPNAMEKGMEWRRHWGEDRPVWIAASTHEGDEAAVWQAHAALLRQMPNALLLIAGRHPERFRLLESHARGQGFAVATRRQHRLAGPQHQVFVIDSMGELMPFFAASDVAFVGGSLCPIGGHNVLEPAALSRPVVVGPYTFNFEGITSSLLEAGAAERISDAAGLARAIGACLADPQRRAQMGEAGRRVFERERGAVGRVMQLIDSALH</sequence>
<evidence type="ECO:0000256" key="10">
    <source>
        <dbReference type="ARBA" id="ARBA00049183"/>
    </source>
</evidence>
<evidence type="ECO:0000256" key="4">
    <source>
        <dbReference type="ARBA" id="ARBA00012621"/>
    </source>
</evidence>
<dbReference type="STRING" id="767434.Fraau_0489"/>
<keyword evidence="6" id="KW-0997">Cell inner membrane</keyword>
<dbReference type="Pfam" id="PF00534">
    <property type="entry name" value="Glycos_transf_1"/>
    <property type="match status" value="1"/>
</dbReference>
<dbReference type="GO" id="GO:0043842">
    <property type="term" value="F:Kdo transferase activity"/>
    <property type="evidence" value="ECO:0007669"/>
    <property type="project" value="UniProtKB-EC"/>
</dbReference>
<keyword evidence="13" id="KW-1133">Transmembrane helix</keyword>
<evidence type="ECO:0000259" key="15">
    <source>
        <dbReference type="Pfam" id="PF04413"/>
    </source>
</evidence>
<keyword evidence="7 13" id="KW-0808">Transferase</keyword>
<dbReference type="HOGENOM" id="CLU_036146_2_0_6"/>